<evidence type="ECO:0000256" key="4">
    <source>
        <dbReference type="ARBA" id="ARBA00022801"/>
    </source>
</evidence>
<comment type="function">
    <text evidence="9">Component of the cleavage and polyadenylation factor (CPF) complex, which plays a key role in polyadenylation-dependent pre-mRNA 3'-end formation and cooperates with cleavage factors including the CFIA complex and NAB4/CFIB. SSU72 is required for 3'-end formation of snoRNAs.</text>
</comment>
<reference evidence="10" key="1">
    <citation type="journal article" date="2020" name="New Phytol.">
        <title>Comparative genomics reveals dynamic genome evolution in host specialist ectomycorrhizal fungi.</title>
        <authorList>
            <person name="Lofgren L.A."/>
            <person name="Nguyen N.H."/>
            <person name="Vilgalys R."/>
            <person name="Ruytinx J."/>
            <person name="Liao H.L."/>
            <person name="Branco S."/>
            <person name="Kuo A."/>
            <person name="LaButti K."/>
            <person name="Lipzen A."/>
            <person name="Andreopoulos W."/>
            <person name="Pangilinan J."/>
            <person name="Riley R."/>
            <person name="Hundley H."/>
            <person name="Na H."/>
            <person name="Barry K."/>
            <person name="Grigoriev I.V."/>
            <person name="Stajich J.E."/>
            <person name="Kennedy P.G."/>
        </authorList>
    </citation>
    <scope>NUCLEOTIDE SEQUENCE</scope>
    <source>
        <strain evidence="10">DOB743</strain>
    </source>
</reference>
<dbReference type="EMBL" id="JABBWD010000033">
    <property type="protein sequence ID" value="KAG1775583.1"/>
    <property type="molecule type" value="Genomic_DNA"/>
</dbReference>
<comment type="function">
    <text evidence="9">Processively dephosphorylates Ser-5 of the heptad repeats YSPTSPS in the C-terminal domain of the largest RNA polymerase II subunit (RPB1).</text>
</comment>
<dbReference type="OrthoDB" id="57957at2759"/>
<organism evidence="10 11">
    <name type="scientific">Suillus placidus</name>
    <dbReference type="NCBI Taxonomy" id="48579"/>
    <lineage>
        <taxon>Eukaryota</taxon>
        <taxon>Fungi</taxon>
        <taxon>Dikarya</taxon>
        <taxon>Basidiomycota</taxon>
        <taxon>Agaricomycotina</taxon>
        <taxon>Agaricomycetes</taxon>
        <taxon>Agaricomycetidae</taxon>
        <taxon>Boletales</taxon>
        <taxon>Suillineae</taxon>
        <taxon>Suillaceae</taxon>
        <taxon>Suillus</taxon>
    </lineage>
</organism>
<dbReference type="EC" id="3.1.3.16" evidence="9"/>
<evidence type="ECO:0000256" key="1">
    <source>
        <dbReference type="ARBA" id="ARBA00004123"/>
    </source>
</evidence>
<comment type="similarity">
    <text evidence="2 9">Belongs to the SSU72 phosphatase family.</text>
</comment>
<evidence type="ECO:0000256" key="5">
    <source>
        <dbReference type="ARBA" id="ARBA00022912"/>
    </source>
</evidence>
<comment type="caution">
    <text evidence="10">The sequence shown here is derived from an EMBL/GenBank/DDBJ whole genome shotgun (WGS) entry which is preliminary data.</text>
</comment>
<sequence>MDPRRARDPRLARVDPVCSEDHLCCPLLTPTTKWVSTRHDTIPANGAIWIHRPWFPISTYSKLTQLPRMPLLALDSCKHTGSSAYKPRPLFCVVCASNQNRSMEGHHVLHKAGYRVISYGTGSAVRLPGPSIDKPNIFVGTPYNSIYEESVRKTRDCKYTANGLLQMLDRNRRIKLAQNVADVVITCEERCFDAVCDDLLSRGGEFNKPVHVINIEIKDNHEEALIAGKAMLDLAAAIEISRDIDEDIDRILQVQQERHPPQSFTCHSFLLVKRFASWNPRE</sequence>
<comment type="subcellular location">
    <subcellularLocation>
        <location evidence="1 9">Nucleus</location>
    </subcellularLocation>
</comment>
<proteinExistence type="inferred from homology"/>
<comment type="catalytic activity">
    <reaction evidence="7 9">
        <text>O-phospho-L-seryl-[protein] + H2O = L-seryl-[protein] + phosphate</text>
        <dbReference type="Rhea" id="RHEA:20629"/>
        <dbReference type="Rhea" id="RHEA-COMP:9863"/>
        <dbReference type="Rhea" id="RHEA-COMP:11604"/>
        <dbReference type="ChEBI" id="CHEBI:15377"/>
        <dbReference type="ChEBI" id="CHEBI:29999"/>
        <dbReference type="ChEBI" id="CHEBI:43474"/>
        <dbReference type="ChEBI" id="CHEBI:83421"/>
        <dbReference type="EC" id="3.1.3.16"/>
    </reaction>
</comment>
<dbReference type="InterPro" id="IPR006811">
    <property type="entry name" value="RNA_pol_II_suA"/>
</dbReference>
<evidence type="ECO:0000313" key="11">
    <source>
        <dbReference type="Proteomes" id="UP000714275"/>
    </source>
</evidence>
<keyword evidence="4 9" id="KW-0378">Hydrolase</keyword>
<dbReference type="Proteomes" id="UP000714275">
    <property type="component" value="Unassembled WGS sequence"/>
</dbReference>
<dbReference type="GO" id="GO:0006397">
    <property type="term" value="P:mRNA processing"/>
    <property type="evidence" value="ECO:0007669"/>
    <property type="project" value="UniProtKB-KW"/>
</dbReference>
<evidence type="ECO:0000256" key="6">
    <source>
        <dbReference type="ARBA" id="ARBA00023242"/>
    </source>
</evidence>
<comment type="subunit">
    <text evidence="9">Component of the cleavage and polyadenylation factor (CPF) complex.</text>
</comment>
<keyword evidence="11" id="KW-1185">Reference proteome</keyword>
<protein>
    <recommendedName>
        <fullName evidence="9">RNA polymerase II subunit A C-terminal domain phosphatase SSU72</fullName>
        <shortName evidence="9">CTD phosphatase SSU72</shortName>
        <ecNumber evidence="9">3.1.3.16</ecNumber>
    </recommendedName>
</protein>
<evidence type="ECO:0000256" key="7">
    <source>
        <dbReference type="ARBA" id="ARBA00047761"/>
    </source>
</evidence>
<dbReference type="Gene3D" id="3.40.50.2300">
    <property type="match status" value="2"/>
</dbReference>
<evidence type="ECO:0000256" key="9">
    <source>
        <dbReference type="RuleBase" id="RU369031"/>
    </source>
</evidence>
<dbReference type="Pfam" id="PF04722">
    <property type="entry name" value="Ssu72"/>
    <property type="match status" value="1"/>
</dbReference>
<keyword evidence="6 9" id="KW-0539">Nucleus</keyword>
<name>A0A9P6ZRT8_9AGAM</name>
<dbReference type="GO" id="GO:0005634">
    <property type="term" value="C:nucleus"/>
    <property type="evidence" value="ECO:0007669"/>
    <property type="project" value="UniProtKB-SubCell"/>
</dbReference>
<dbReference type="PANTHER" id="PTHR20383">
    <property type="entry name" value="RNA POLYMERASE II SUBUNIT A C-TERMINAL DOMAIN PHOSPHATASE"/>
    <property type="match status" value="1"/>
</dbReference>
<gene>
    <name evidence="10" type="ORF">EV702DRAFT_1187823</name>
</gene>
<evidence type="ECO:0000256" key="3">
    <source>
        <dbReference type="ARBA" id="ARBA00022664"/>
    </source>
</evidence>
<evidence type="ECO:0000256" key="2">
    <source>
        <dbReference type="ARBA" id="ARBA00008978"/>
    </source>
</evidence>
<keyword evidence="5 9" id="KW-0904">Protein phosphatase</keyword>
<comment type="catalytic activity">
    <reaction evidence="8 9">
        <text>O-phospho-L-threonyl-[protein] + H2O = L-threonyl-[protein] + phosphate</text>
        <dbReference type="Rhea" id="RHEA:47004"/>
        <dbReference type="Rhea" id="RHEA-COMP:11060"/>
        <dbReference type="Rhea" id="RHEA-COMP:11605"/>
        <dbReference type="ChEBI" id="CHEBI:15377"/>
        <dbReference type="ChEBI" id="CHEBI:30013"/>
        <dbReference type="ChEBI" id="CHEBI:43474"/>
        <dbReference type="ChEBI" id="CHEBI:61977"/>
        <dbReference type="EC" id="3.1.3.16"/>
    </reaction>
</comment>
<accession>A0A9P6ZRT8</accession>
<evidence type="ECO:0000256" key="8">
    <source>
        <dbReference type="ARBA" id="ARBA00048336"/>
    </source>
</evidence>
<keyword evidence="3 9" id="KW-0507">mRNA processing</keyword>
<evidence type="ECO:0000313" key="10">
    <source>
        <dbReference type="EMBL" id="KAG1775583.1"/>
    </source>
</evidence>
<dbReference type="GO" id="GO:0004722">
    <property type="term" value="F:protein serine/threonine phosphatase activity"/>
    <property type="evidence" value="ECO:0007669"/>
    <property type="project" value="UniProtKB-UniRule"/>
</dbReference>
<dbReference type="AlphaFoldDB" id="A0A9P6ZRT8"/>